<evidence type="ECO:0000313" key="11">
    <source>
        <dbReference type="Proteomes" id="UP000000845"/>
    </source>
</evidence>
<evidence type="ECO:0000313" key="10">
    <source>
        <dbReference type="EMBL" id="ACZ08162.1"/>
    </source>
</evidence>
<feature type="transmembrane region" description="Helical" evidence="7">
    <location>
        <begin position="59"/>
        <end position="79"/>
    </location>
</feature>
<dbReference type="InterPro" id="IPR048454">
    <property type="entry name" value="YetF_N"/>
</dbReference>
<evidence type="ECO:0000256" key="4">
    <source>
        <dbReference type="ARBA" id="ARBA00022692"/>
    </source>
</evidence>
<dbReference type="RefSeq" id="WP_012860758.1">
    <property type="nucleotide sequence ID" value="NC_013517.1"/>
</dbReference>
<keyword evidence="5 7" id="KW-1133">Transmembrane helix</keyword>
<dbReference type="PANTHER" id="PTHR34582:SF6">
    <property type="entry name" value="UPF0702 TRANSMEMBRANE PROTEIN YCAP"/>
    <property type="match status" value="1"/>
</dbReference>
<dbReference type="InterPro" id="IPR007353">
    <property type="entry name" value="DUF421"/>
</dbReference>
<dbReference type="PANTHER" id="PTHR34582">
    <property type="entry name" value="UPF0702 TRANSMEMBRANE PROTEIN YCAP"/>
    <property type="match status" value="1"/>
</dbReference>
<protein>
    <recommendedName>
        <fullName evidence="12">Membrane protein yetF</fullName>
    </recommendedName>
</protein>
<dbReference type="Gene3D" id="3.30.240.20">
    <property type="entry name" value="bsu07140 like domains"/>
    <property type="match status" value="2"/>
</dbReference>
<feature type="transmembrane region" description="Helical" evidence="7">
    <location>
        <begin position="7"/>
        <end position="26"/>
    </location>
</feature>
<comment type="subcellular location">
    <subcellularLocation>
        <location evidence="1">Cell membrane</location>
        <topology evidence="1">Multi-pass membrane protein</topology>
    </subcellularLocation>
</comment>
<sequence length="217" mass="25067">MILFYYTFIKLVLGIFCLIFQINLMGKGNLAPSTAMDQVQNYVLGGIIGGVIYNKDITVLQFFLILVIWTLLIFTLKFIKNHNRYIKYLLDGKPVTLILNGKVLTDECMKSGITANDLTFKLRTLGIYHIHSLKRVVLQENGQLSIITVNDKDDIKYPIVIDGQINFDVLEIINKDEDWIINEIEKQGFTLSQIYIAEYIYQKIFIYPYGIPLKQKN</sequence>
<reference evidence="11" key="1">
    <citation type="submission" date="2009-09" db="EMBL/GenBank/DDBJ databases">
        <title>The complete chromosome of Sebaldella termitidis ATCC 33386.</title>
        <authorList>
            <consortium name="US DOE Joint Genome Institute (JGI-PGF)"/>
            <person name="Lucas S."/>
            <person name="Copeland A."/>
            <person name="Lapidus A."/>
            <person name="Glavina del Rio T."/>
            <person name="Dalin E."/>
            <person name="Tice H."/>
            <person name="Bruce D."/>
            <person name="Goodwin L."/>
            <person name="Pitluck S."/>
            <person name="Kyrpides N."/>
            <person name="Mavromatis K."/>
            <person name="Ivanova N."/>
            <person name="Mikhailova N."/>
            <person name="Sims D."/>
            <person name="Meincke L."/>
            <person name="Brettin T."/>
            <person name="Detter J.C."/>
            <person name="Han C."/>
            <person name="Larimer F."/>
            <person name="Land M."/>
            <person name="Hauser L."/>
            <person name="Markowitz V."/>
            <person name="Cheng J.F."/>
            <person name="Hugenholtz P."/>
            <person name="Woyke T."/>
            <person name="Wu D."/>
            <person name="Eisen J.A."/>
        </authorList>
    </citation>
    <scope>NUCLEOTIDE SEQUENCE [LARGE SCALE GENOMIC DNA]</scope>
    <source>
        <strain evidence="11">ATCC 33386 / NCTC 11300</strain>
    </source>
</reference>
<keyword evidence="11" id="KW-1185">Reference proteome</keyword>
<evidence type="ECO:0000256" key="7">
    <source>
        <dbReference type="SAM" id="Phobius"/>
    </source>
</evidence>
<dbReference type="Pfam" id="PF04239">
    <property type="entry name" value="DUF421"/>
    <property type="match status" value="1"/>
</dbReference>
<comment type="similarity">
    <text evidence="2">Belongs to the UPF0702 family.</text>
</comment>
<evidence type="ECO:0000256" key="2">
    <source>
        <dbReference type="ARBA" id="ARBA00006448"/>
    </source>
</evidence>
<dbReference type="InterPro" id="IPR023090">
    <property type="entry name" value="UPF0702_alpha/beta_dom_sf"/>
</dbReference>
<organism evidence="10 11">
    <name type="scientific">Sebaldella termitidis (strain ATCC 33386 / NCTC 11300)</name>
    <dbReference type="NCBI Taxonomy" id="526218"/>
    <lineage>
        <taxon>Bacteria</taxon>
        <taxon>Fusobacteriati</taxon>
        <taxon>Fusobacteriota</taxon>
        <taxon>Fusobacteriia</taxon>
        <taxon>Fusobacteriales</taxon>
        <taxon>Leptotrichiaceae</taxon>
        <taxon>Sebaldella</taxon>
    </lineage>
</organism>
<evidence type="ECO:0000256" key="5">
    <source>
        <dbReference type="ARBA" id="ARBA00022989"/>
    </source>
</evidence>
<keyword evidence="6 7" id="KW-0472">Membrane</keyword>
<dbReference type="KEGG" id="str:Sterm_1296"/>
<keyword evidence="3" id="KW-1003">Cell membrane</keyword>
<accession>D1AHC8</accession>
<name>D1AHC8_SEBTE</name>
<evidence type="ECO:0000256" key="3">
    <source>
        <dbReference type="ARBA" id="ARBA00022475"/>
    </source>
</evidence>
<evidence type="ECO:0000259" key="8">
    <source>
        <dbReference type="Pfam" id="PF04239"/>
    </source>
</evidence>
<dbReference type="eggNOG" id="COG2323">
    <property type="taxonomic scope" value="Bacteria"/>
</dbReference>
<evidence type="ECO:0000259" key="9">
    <source>
        <dbReference type="Pfam" id="PF20730"/>
    </source>
</evidence>
<feature type="domain" description="YetF C-terminal" evidence="8">
    <location>
        <begin position="82"/>
        <end position="199"/>
    </location>
</feature>
<proteinExistence type="inferred from homology"/>
<evidence type="ECO:0008006" key="12">
    <source>
        <dbReference type="Google" id="ProtNLM"/>
    </source>
</evidence>
<keyword evidence="4 7" id="KW-0812">Transmembrane</keyword>
<evidence type="ECO:0000256" key="6">
    <source>
        <dbReference type="ARBA" id="ARBA00023136"/>
    </source>
</evidence>
<dbReference type="HOGENOM" id="CLU_077149_4_0_0"/>
<dbReference type="EMBL" id="CP001739">
    <property type="protein sequence ID" value="ACZ08162.1"/>
    <property type="molecule type" value="Genomic_DNA"/>
</dbReference>
<reference evidence="10 11" key="2">
    <citation type="journal article" date="2010" name="Stand. Genomic Sci.">
        <title>Complete genome sequence of Sebaldella termitidis type strain (NCTC 11300).</title>
        <authorList>
            <person name="Harmon-Smith M."/>
            <person name="Celia L."/>
            <person name="Chertkov O."/>
            <person name="Lapidus A."/>
            <person name="Copeland A."/>
            <person name="Glavina Del Rio T."/>
            <person name="Nolan M."/>
            <person name="Lucas S."/>
            <person name="Tice H."/>
            <person name="Cheng J.F."/>
            <person name="Han C."/>
            <person name="Detter J.C."/>
            <person name="Bruce D."/>
            <person name="Goodwin L."/>
            <person name="Pitluck S."/>
            <person name="Pati A."/>
            <person name="Liolios K."/>
            <person name="Ivanova N."/>
            <person name="Mavromatis K."/>
            <person name="Mikhailova N."/>
            <person name="Chen A."/>
            <person name="Palaniappan K."/>
            <person name="Land M."/>
            <person name="Hauser L."/>
            <person name="Chang Y.J."/>
            <person name="Jeffries C.D."/>
            <person name="Brettin T."/>
            <person name="Goker M."/>
            <person name="Beck B."/>
            <person name="Bristow J."/>
            <person name="Eisen J.A."/>
            <person name="Markowitz V."/>
            <person name="Hugenholtz P."/>
            <person name="Kyrpides N.C."/>
            <person name="Klenk H.P."/>
            <person name="Chen F."/>
        </authorList>
    </citation>
    <scope>NUCLEOTIDE SEQUENCE [LARGE SCALE GENOMIC DNA]</scope>
    <source>
        <strain evidence="11">ATCC 33386 / NCTC 11300</strain>
    </source>
</reference>
<dbReference type="STRING" id="526218.Sterm_1296"/>
<dbReference type="AlphaFoldDB" id="D1AHC8"/>
<dbReference type="Proteomes" id="UP000000845">
    <property type="component" value="Chromosome"/>
</dbReference>
<evidence type="ECO:0000256" key="1">
    <source>
        <dbReference type="ARBA" id="ARBA00004651"/>
    </source>
</evidence>
<feature type="domain" description="YetF-like N-terminal transmembrane" evidence="9">
    <location>
        <begin position="5"/>
        <end position="79"/>
    </location>
</feature>
<dbReference type="GO" id="GO:0005886">
    <property type="term" value="C:plasma membrane"/>
    <property type="evidence" value="ECO:0007669"/>
    <property type="project" value="UniProtKB-SubCell"/>
</dbReference>
<gene>
    <name evidence="10" type="ordered locus">Sterm_1296</name>
</gene>
<dbReference type="Pfam" id="PF20730">
    <property type="entry name" value="YetF_N"/>
    <property type="match status" value="1"/>
</dbReference>